<dbReference type="Gene3D" id="2.150.10.10">
    <property type="entry name" value="Serralysin-like metalloprotease, C-terminal"/>
    <property type="match status" value="7"/>
</dbReference>
<dbReference type="RefSeq" id="WP_100288412.1">
    <property type="nucleotide sequence ID" value="NZ_PHHA01000007.1"/>
</dbReference>
<dbReference type="Pfam" id="PF05662">
    <property type="entry name" value="YadA_stalk"/>
    <property type="match status" value="8"/>
</dbReference>
<comment type="subcellular location">
    <subcellularLocation>
        <location evidence="2">Cell outer membrane</location>
    </subcellularLocation>
    <subcellularLocation>
        <location evidence="1">Cell surface</location>
    </subcellularLocation>
</comment>
<feature type="domain" description="Trimeric autotransporter adhesin YadA-like head" evidence="14">
    <location>
        <begin position="663"/>
        <end position="689"/>
    </location>
</feature>
<dbReference type="GO" id="GO:0009279">
    <property type="term" value="C:cell outer membrane"/>
    <property type="evidence" value="ECO:0007669"/>
    <property type="project" value="UniProtKB-SubCell"/>
</dbReference>
<name>A0A2M8S3J1_9PAST</name>
<reference evidence="18 19" key="1">
    <citation type="submission" date="2017-11" db="EMBL/GenBank/DDBJ databases">
        <title>Reclassification of Bisgaard taxon 7 as Conservatibacter flavescens gen. nov., sp. nov.</title>
        <authorList>
            <person name="Christensen H."/>
        </authorList>
    </citation>
    <scope>NUCLEOTIDE SEQUENCE [LARGE SCALE GENOMIC DNA]</scope>
    <source>
        <strain evidence="18 19">7_4</strain>
    </source>
</reference>
<feature type="domain" description="Autotransporter adhesin NhhA Trp-ring" evidence="17">
    <location>
        <begin position="2513"/>
        <end position="2542"/>
    </location>
</feature>
<keyword evidence="4" id="KW-0813">Transport</keyword>
<evidence type="ECO:0000256" key="9">
    <source>
        <dbReference type="ARBA" id="ARBA00023136"/>
    </source>
</evidence>
<evidence type="ECO:0008006" key="20">
    <source>
        <dbReference type="Google" id="ProtNLM"/>
    </source>
</evidence>
<feature type="domain" description="Trimeric autotransporter adhesin YadA-like head" evidence="14">
    <location>
        <begin position="719"/>
        <end position="745"/>
    </location>
</feature>
<dbReference type="GO" id="GO:0015031">
    <property type="term" value="P:protein transport"/>
    <property type="evidence" value="ECO:0007669"/>
    <property type="project" value="UniProtKB-KW"/>
</dbReference>
<feature type="domain" description="Trimeric autotransporter adhesin YadA-like stalk" evidence="15">
    <location>
        <begin position="2892"/>
        <end position="2932"/>
    </location>
</feature>
<keyword evidence="12" id="KW-1133">Transmembrane helix</keyword>
<gene>
    <name evidence="18" type="ORF">CVP05_04605</name>
</gene>
<dbReference type="Pfam" id="PF05658">
    <property type="entry name" value="YadA_head"/>
    <property type="match status" value="15"/>
</dbReference>
<dbReference type="Proteomes" id="UP000229329">
    <property type="component" value="Unassembled WGS sequence"/>
</dbReference>
<feature type="domain" description="Trimeric autotransporter adhesin YadA-like head" evidence="14">
    <location>
        <begin position="293"/>
        <end position="317"/>
    </location>
</feature>
<feature type="domain" description="Trimeric autotransporter adhesin YadA-like stalk" evidence="15">
    <location>
        <begin position="2167"/>
        <end position="2198"/>
    </location>
</feature>
<protein>
    <recommendedName>
        <fullName evidence="20">Adhesin</fullName>
    </recommendedName>
</protein>
<keyword evidence="9 12" id="KW-0472">Membrane</keyword>
<feature type="domain" description="Trimeric autotransporter adhesin YadA-like stalk" evidence="15">
    <location>
        <begin position="1982"/>
        <end position="2017"/>
    </location>
</feature>
<evidence type="ECO:0000256" key="2">
    <source>
        <dbReference type="ARBA" id="ARBA00004442"/>
    </source>
</evidence>
<keyword evidence="7" id="KW-0732">Signal</keyword>
<evidence type="ECO:0000256" key="6">
    <source>
        <dbReference type="ARBA" id="ARBA00022692"/>
    </source>
</evidence>
<dbReference type="OrthoDB" id="5672862at2"/>
<feature type="domain" description="Trimeric autotransporter adhesin YadA-like stalk" evidence="15">
    <location>
        <begin position="395"/>
        <end position="424"/>
    </location>
</feature>
<feature type="domain" description="Trimeric autotransporter adhesin YadA-like head" evidence="14">
    <location>
        <begin position="584"/>
        <end position="601"/>
    </location>
</feature>
<evidence type="ECO:0000259" key="15">
    <source>
        <dbReference type="Pfam" id="PF05662"/>
    </source>
</evidence>
<dbReference type="Pfam" id="PF22414">
    <property type="entry name" value="Hia_Tpr_ring_dom"/>
    <property type="match status" value="1"/>
</dbReference>
<evidence type="ECO:0000256" key="8">
    <source>
        <dbReference type="ARBA" id="ARBA00022927"/>
    </source>
</evidence>
<keyword evidence="8" id="KW-0653">Protein transport</keyword>
<evidence type="ECO:0000256" key="1">
    <source>
        <dbReference type="ARBA" id="ARBA00004241"/>
    </source>
</evidence>
<feature type="domain" description="Trimeric autotransporter adhesin YadA-like C-terminal membrane anchor" evidence="13">
    <location>
        <begin position="2943"/>
        <end position="3003"/>
    </location>
</feature>
<evidence type="ECO:0000259" key="14">
    <source>
        <dbReference type="Pfam" id="PF05658"/>
    </source>
</evidence>
<feature type="domain" description="Trimeric autotransporter adhesin YadA-like head" evidence="14">
    <location>
        <begin position="459"/>
        <end position="482"/>
    </location>
</feature>
<dbReference type="SUPFAM" id="SSF54523">
    <property type="entry name" value="Pili subunits"/>
    <property type="match status" value="1"/>
</dbReference>
<evidence type="ECO:0000313" key="19">
    <source>
        <dbReference type="Proteomes" id="UP000229329"/>
    </source>
</evidence>
<feature type="domain" description="Trimeric autotransporter adhesin YadA-like head" evidence="14">
    <location>
        <begin position="237"/>
        <end position="263"/>
    </location>
</feature>
<sequence>MNKIYKTKYNATTGTVVVVSELASNKGKTSSKSEGGVRRSRALRNAVLAALGSFALAQPVLAAGLSLVPDQNGVALAYDDPDSIANAKATERYSIAVGRANAEGMFSYALGSDAIARSGTTQADVESAVGGAATAIGKQAHALGKNTTAIGVNAKVYAGSTATAEQGANNATAIGTQVSAQNFGATAIGYITTATGYRSVAVGSDGTTASGAESTALGYQARSAGAGSAAIADRAAANGSAAVAIGQQSNANGTQATAVGAGAVATNDQATALGVQAEARGVQSIAIGRQANASADNAIAIGFTSSASGAGAIATGPAANASGGYAIAIGRRAVASQDNAVALGSESVTRGASNATTAYLPDSNGDTITYLGFAGVVTANSGRVVSVGTVGGERQIQNVAAGEISATSTDAINGSQLYVVASALQPRPNYLHVNDGNNDGGDADANLALPHEAGGARNNGAIAVGVNAQAQGGDRSIAIGSGDSDNDIAAARANGQEAVAIGGRANANGQAAIAMGSNATASNANAIAIGTNAFTQQTQNIAIGLNTQAIGNNSMAIGPNAQANTDAEAALSIGPNALATNEVAIAIGKNTVASGTRAVAMAQNAQATGSYAIAIGNKTEATHGNAIAMGSYADAMGDYAVAIAYNSKATAQAAIAVGRTANASGVDAVAVGREANATAEDATALGRGANANSKNSVALGVTSLAREADTIAVGNGAQATAANAIAFGRSAIASQARSVALGDNATTVAPVAPNTVTVNGVTYSGFAGNSPIGTVSVGRAGEERQIHNVAAGRISGTSTDAINGSQLYMVANEVGNRMASFTTSVNGTKAETINNKNNDVNFVNGNATTARNVNNQGDITFDVKVDGKTMNVVNGQLVASNTQVVAGTNTTVTNTAANGNPPIYKVDSRDTVLTGSQGVEVTGGTLDDSKIRTYNVAAKVDGTTITINNNGELTAASSTPETTDLTVSDGKVNAPADNTKLITAAEVAETINQSGFNLTTSKTGTGTVTGTSNELVNPGETVTVEAGNNIAITQAAGKVTVATSMTPTFDKVTINNPTITRPTAEAPAVQRPNVNINNAATIGDLLNTGWNLQGNGEAKDFVQPYETVNFKDGNATTAVVTTDGTTSNVSYNVKVDSSTITIDDNGQLTAVIPEIPYGGVVAAEEVGTIADVGDTPGFVTSDNLVDTINASGWNVTAAGANATGSKNELINPGETVTFQAGKNMTVVQSGNTFTYATQDDVNFNSVQFGNNGPKITNNGGNINIAAPDGSPVRITNVAPGKDGTDAVNVDQLKAHRTEVKGGTNIASVTSSEDADGKITYTVNADGASVSAGSDRVTATAGPKAAGTNITDYAVDLSQATKDKIDSAMQSFTTSVNGNVAETIDKNNKDVNFINGTATTARDSGGNITFDVNVDGTTISVKDNKVSANTTDLTVNNGKVNTPTNTDALITANEVAETINNSGFTLTTSKTGTGTVTGTSNELVNPGETVTIEAGNNIEVTQAAGKVTVATSMAPTFNTVTINNPNITTPTPNAPAVPAPNVNINNAATIGDVLNTGWNLQGNGKAVDFVQPYETVNFKDGNATTATVTSDGKTSTVKYDVNVDNSTITINGDGQLVANIPELPPIGEVDANSDGSIADAGSTPGVVYSDNLVDAINNSGWNVTAAGANATGASNQLINPGETVTFQAGKNMTLVQDGNTFTYATADAVDFTSITVSDGDTSTAPITINNNGIDLGDRPITNLKSNLPDTYNQNVYNTTKQATTASQPLPTNLTLTNAATVGDVLNAGWNLQEDGAAKDFVKPYDTVNFAHGTGTTVNVDVDANGEVSTVKYSVNVDNKTITTRPQTDDNGDVITDNEGNPLTELTVNTTKISANPIGTVSVTGDTTSLATAGDIANAINESGWNVTAAAGNDGAGNELVKPGETVTFDAGKNMKLTQAGQSFTYATADDVNFNSVQFGDNGPKITNNGGNINVAGPNGEPVKITNVKAGEDDNDAVNVSQLNNTVATSKETVVSTDKSVAVTTGKNADGAAEFDLSVNVDGTTITNGSNGLQVVTTDLTVTGGKVNNAGNTTSLITADEVAKTINESGWNAQSAGNLATGNQTGTTLVSPGDTVTFAAGKNLTVQRVGNTFTYATKDDVEFNKVTANQVNVGPVTISNTGIDMGNTRITNLAPGVLDDDAVNLSQLKAARTVVQVGTNIASVTHDIDEKTGRYTYTVNADGASVSAGSTRVTVTPGKKGADNVTDYAVDLSQDTKDKIDNAMSSFTTSVNGNRVETITNTNNDVGFVDGNATKAKDDGGNITFDVVVDEKTINVVNGKLTAVIPDVKIDTTDLTVTDGKVNAPANTTALITAAEVASTINESGWNVTSAKTADGELGATATVELVQPGETVTFLAGKNMKLTQDGQSFTYETKDEVEFTTITVDGGDTTTGPVIITGDGINMGGNPITDLKSNLPDTYNTNIYNIGGQPVTKSQELPLTLNVNNAATVGDILNSGWNLQGNGKAVDFVKPYDTVNFANGRGTTATVTTDANGEVSTVKYDVNVDGTTITVNNNGQLTAVPQADTTVVLPGSNVVDVTKDAAGRWTINAEGTNVRAGASGNVVVTSNGRDSQNDVNYVVDIARDLNVDSVTTGNTKIDNNGLTINGGPSVTINGIDAGGMKITNVAPGTDPTDAVNVSQLNQTVAGAKTEVEAGKNVTVTTKTGANGQTIYTVATENDVHFNSVQFGDISPTGERTGPSIQANNNGDIQVGNPQGEPVKITNVKAADLSPTSTDAVNGSQLYDTNTRISGGLNFAADYSTRFNRQLGDTVTFRGGADQNALTDNNIGIIANNGTIDVKLAKDLKGLSTAEFIDPNGNVTNVGGNGVTITPAGNTEPSRVVSLTSGGLNNGGNRITNVAPGEDGTDAVNVDQLKGAVNNIAGNINKVDRNARAGIAGALATAGLPQAYLPGKSLFAVGAGTYRGESGLAIGLSSISDGGNWIIKGTANADSRGHFGASAAIGYQW</sequence>
<dbReference type="SUPFAM" id="SSF101967">
    <property type="entry name" value="Adhesin YadA, collagen-binding domain"/>
    <property type="match status" value="9"/>
</dbReference>
<feature type="domain" description="Trimeric autotransporter adhesin YadA-like stalk" evidence="15">
    <location>
        <begin position="2660"/>
        <end position="2699"/>
    </location>
</feature>
<proteinExistence type="inferred from homology"/>
<feature type="region of interest" description="Disordered" evidence="11">
    <location>
        <begin position="2725"/>
        <end position="2745"/>
    </location>
</feature>
<dbReference type="GO" id="GO:0009986">
    <property type="term" value="C:cell surface"/>
    <property type="evidence" value="ECO:0007669"/>
    <property type="project" value="UniProtKB-SubCell"/>
</dbReference>
<feature type="domain" description="Trimeric autotransporter adhesin YadA-like head" evidence="14">
    <location>
        <begin position="541"/>
        <end position="561"/>
    </location>
</feature>
<comment type="caution">
    <text evidence="18">The sequence shown here is derived from an EMBL/GenBank/DDBJ whole genome shotgun (WGS) entry which is preliminary data.</text>
</comment>
<evidence type="ECO:0000259" key="16">
    <source>
        <dbReference type="Pfam" id="PF13018"/>
    </source>
</evidence>
<dbReference type="Gene3D" id="6.20.50.100">
    <property type="match status" value="1"/>
</dbReference>
<dbReference type="InterPro" id="IPR011049">
    <property type="entry name" value="Serralysin-like_metalloprot_C"/>
</dbReference>
<dbReference type="CDD" id="cd12820">
    <property type="entry name" value="LbR_YadA-like"/>
    <property type="match status" value="4"/>
</dbReference>
<evidence type="ECO:0000259" key="13">
    <source>
        <dbReference type="Pfam" id="PF03895"/>
    </source>
</evidence>
<feature type="domain" description="Trimeric autotransporter adhesin YadA-like head" evidence="14">
    <location>
        <begin position="691"/>
        <end position="717"/>
    </location>
</feature>
<keyword evidence="5" id="KW-1134">Transmembrane beta strand</keyword>
<keyword evidence="19" id="KW-1185">Reference proteome</keyword>
<feature type="domain" description="Trimeric autotransporter adhesin YadA-like stalk" evidence="15">
    <location>
        <begin position="785"/>
        <end position="827"/>
    </location>
</feature>
<dbReference type="Pfam" id="PF13018">
    <property type="entry name" value="ESPR"/>
    <property type="match status" value="1"/>
</dbReference>
<dbReference type="InterPro" id="IPR054742">
    <property type="entry name" value="NhhA_Tpr-ring_dom"/>
</dbReference>
<feature type="domain" description="Trimeric autotransporter adhesin YadA-like head" evidence="14">
    <location>
        <begin position="183"/>
        <end position="204"/>
    </location>
</feature>
<dbReference type="SUPFAM" id="SSF101999">
    <property type="entry name" value="Trimeric adhesin"/>
    <property type="match status" value="4"/>
</dbReference>
<dbReference type="Gene3D" id="2.20.70.140">
    <property type="match status" value="1"/>
</dbReference>
<feature type="domain" description="Trimeric autotransporter adhesin YadA-like head" evidence="14">
    <location>
        <begin position="493"/>
        <end position="519"/>
    </location>
</feature>
<feature type="domain" description="Trimeric autotransporter adhesin YadA-like head" evidence="14">
    <location>
        <begin position="209"/>
        <end position="231"/>
    </location>
</feature>
<evidence type="ECO:0000313" key="18">
    <source>
        <dbReference type="EMBL" id="PJG85722.1"/>
    </source>
</evidence>
<evidence type="ECO:0000256" key="10">
    <source>
        <dbReference type="ARBA" id="ARBA00023237"/>
    </source>
</evidence>
<feature type="domain" description="Trimeric autotransporter adhesin YadA-like head" evidence="14">
    <location>
        <begin position="265"/>
        <end position="291"/>
    </location>
</feature>
<accession>A0A2M8S3J1</accession>
<organism evidence="18 19">
    <name type="scientific">Conservatibacter flavescens</name>
    <dbReference type="NCBI Taxonomy" id="28161"/>
    <lineage>
        <taxon>Bacteria</taxon>
        <taxon>Pseudomonadati</taxon>
        <taxon>Pseudomonadota</taxon>
        <taxon>Gammaproteobacteria</taxon>
        <taxon>Pasteurellales</taxon>
        <taxon>Pasteurellaceae</taxon>
        <taxon>Conservatibacter</taxon>
    </lineage>
</organism>
<feature type="domain" description="Trimeric autotransporter adhesin YadA-like stalk" evidence="15">
    <location>
        <begin position="2758"/>
        <end position="2798"/>
    </location>
</feature>
<feature type="domain" description="ESPR" evidence="16">
    <location>
        <begin position="1"/>
        <end position="49"/>
    </location>
</feature>
<feature type="transmembrane region" description="Helical" evidence="12">
    <location>
        <begin position="46"/>
        <end position="68"/>
    </location>
</feature>
<evidence type="ECO:0000256" key="12">
    <source>
        <dbReference type="SAM" id="Phobius"/>
    </source>
</evidence>
<dbReference type="EMBL" id="PHHA01000007">
    <property type="protein sequence ID" value="PJG85722.1"/>
    <property type="molecule type" value="Genomic_DNA"/>
</dbReference>
<dbReference type="InterPro" id="IPR024973">
    <property type="entry name" value="ESPR"/>
</dbReference>
<dbReference type="InterPro" id="IPR037174">
    <property type="entry name" value="Trimeric_adhesin"/>
</dbReference>
<evidence type="ECO:0000259" key="17">
    <source>
        <dbReference type="Pfam" id="PF22414"/>
    </source>
</evidence>
<evidence type="ECO:0000256" key="3">
    <source>
        <dbReference type="ARBA" id="ARBA00005848"/>
    </source>
</evidence>
<feature type="domain" description="Trimeric autotransporter adhesin YadA-like head" evidence="14">
    <location>
        <begin position="607"/>
        <end position="633"/>
    </location>
</feature>
<dbReference type="Pfam" id="PF03895">
    <property type="entry name" value="YadA_anchor"/>
    <property type="match status" value="1"/>
</dbReference>
<evidence type="ECO:0000256" key="11">
    <source>
        <dbReference type="SAM" id="MobiDB-lite"/>
    </source>
</evidence>
<dbReference type="InterPro" id="IPR045584">
    <property type="entry name" value="Pilin-like"/>
</dbReference>
<dbReference type="Gene3D" id="3.90.1780.10">
    <property type="entry name" value="Trimeric adhesin"/>
    <property type="match status" value="10"/>
</dbReference>
<dbReference type="Gene3D" id="1.20.5.170">
    <property type="match status" value="2"/>
</dbReference>
<keyword evidence="10" id="KW-0998">Cell outer membrane</keyword>
<dbReference type="InterPro" id="IPR008640">
    <property type="entry name" value="Adhesin_Head_dom"/>
</dbReference>
<evidence type="ECO:0000256" key="4">
    <source>
        <dbReference type="ARBA" id="ARBA00022448"/>
    </source>
</evidence>
<comment type="similarity">
    <text evidence="3">Belongs to the autotransporter-2 (AT-2) (TC 1.B.40) family.</text>
</comment>
<evidence type="ECO:0000256" key="7">
    <source>
        <dbReference type="ARBA" id="ARBA00022729"/>
    </source>
</evidence>
<feature type="domain" description="Trimeric autotransporter adhesin YadA-like head" evidence="14">
    <location>
        <begin position="321"/>
        <end position="347"/>
    </location>
</feature>
<feature type="domain" description="Trimeric autotransporter adhesin YadA-like stalk" evidence="15">
    <location>
        <begin position="1273"/>
        <end position="1310"/>
    </location>
</feature>
<dbReference type="Gene3D" id="6.10.250.2040">
    <property type="match status" value="3"/>
</dbReference>
<feature type="domain" description="Trimeric autotransporter adhesin YadA-like head" evidence="14">
    <location>
        <begin position="130"/>
        <end position="154"/>
    </location>
</feature>
<dbReference type="InterPro" id="IPR008635">
    <property type="entry name" value="Coiled_stalk_dom"/>
</dbReference>
<dbReference type="InterPro" id="IPR005594">
    <property type="entry name" value="YadA_C"/>
</dbReference>
<keyword evidence="6 12" id="KW-0812">Transmembrane</keyword>
<evidence type="ECO:0000256" key="5">
    <source>
        <dbReference type="ARBA" id="ARBA00022452"/>
    </source>
</evidence>
<dbReference type="Gene3D" id="3.30.1300.30">
    <property type="entry name" value="GSPII I/J protein-like"/>
    <property type="match status" value="1"/>
</dbReference>